<dbReference type="EMBL" id="CP121106">
    <property type="protein sequence ID" value="WFL78070.1"/>
    <property type="molecule type" value="Genomic_DNA"/>
</dbReference>
<evidence type="ECO:0000313" key="3">
    <source>
        <dbReference type="Proteomes" id="UP001215827"/>
    </source>
</evidence>
<keyword evidence="3" id="KW-1185">Reference proteome</keyword>
<sequence>MNWKVILGAGALAFAAPASAETLDNETVVMLTEVGLGEEAIVAKIQQTPGSYDVTTDALIALKQKGVSSVVIAAMIEASNSTGASMSAAASIDSPDPLVPHPPGVYLLADWSDEPRMHLIDATTSNQTKTGGFLGYALTGGIASMSFKTVVPNSSARIAAKAARPTFYFYFDQASSSLSNRGGASFWDAGAVTSPAEFSLVRFKVRSGRREAKVGKFNLGGAKAGVMEKDQIPFDYERVAPGVFKVRPQVELERGEYGFIYSTAAGGGPGISGVGATTSRIFDFSVGG</sequence>
<evidence type="ECO:0000313" key="2">
    <source>
        <dbReference type="EMBL" id="WFL78070.1"/>
    </source>
</evidence>
<protein>
    <submittedName>
        <fullName evidence="2">Uncharacterized protein</fullName>
    </submittedName>
</protein>
<evidence type="ECO:0000256" key="1">
    <source>
        <dbReference type="SAM" id="SignalP"/>
    </source>
</evidence>
<feature type="chain" id="PRO_5046212045" evidence="1">
    <location>
        <begin position="21"/>
        <end position="288"/>
    </location>
</feature>
<gene>
    <name evidence="2" type="ORF">P7228_03090</name>
</gene>
<keyword evidence="1" id="KW-0732">Signal</keyword>
<reference evidence="2 3" key="1">
    <citation type="submission" date="2023-03" db="EMBL/GenBank/DDBJ databases">
        <title>Altererythrobacter sp. CAU 1644 isolated from sand.</title>
        <authorList>
            <person name="Kim W."/>
        </authorList>
    </citation>
    <scope>NUCLEOTIDE SEQUENCE [LARGE SCALE GENOMIC DNA]</scope>
    <source>
        <strain evidence="2 3">CAU 1644</strain>
    </source>
</reference>
<name>A0ABY8FUY1_9SPHN</name>
<proteinExistence type="predicted"/>
<organism evidence="2 3">
    <name type="scientific">Altererythrobacter arenosus</name>
    <dbReference type="NCBI Taxonomy" id="3032592"/>
    <lineage>
        <taxon>Bacteria</taxon>
        <taxon>Pseudomonadati</taxon>
        <taxon>Pseudomonadota</taxon>
        <taxon>Alphaproteobacteria</taxon>
        <taxon>Sphingomonadales</taxon>
        <taxon>Erythrobacteraceae</taxon>
        <taxon>Altererythrobacter</taxon>
    </lineage>
</organism>
<accession>A0ABY8FUY1</accession>
<dbReference type="Proteomes" id="UP001215827">
    <property type="component" value="Chromosome"/>
</dbReference>
<feature type="signal peptide" evidence="1">
    <location>
        <begin position="1"/>
        <end position="20"/>
    </location>
</feature>
<dbReference type="RefSeq" id="WP_278016761.1">
    <property type="nucleotide sequence ID" value="NZ_CP121106.1"/>
</dbReference>